<dbReference type="FunFam" id="1.20.1250.20:FF:000011">
    <property type="entry name" value="MFS multidrug transporter, putative"/>
    <property type="match status" value="1"/>
</dbReference>
<dbReference type="OrthoDB" id="6770063at2759"/>
<feature type="transmembrane region" description="Helical" evidence="6">
    <location>
        <begin position="435"/>
        <end position="455"/>
    </location>
</feature>
<feature type="transmembrane region" description="Helical" evidence="6">
    <location>
        <begin position="330"/>
        <end position="349"/>
    </location>
</feature>
<dbReference type="EMBL" id="CM032183">
    <property type="protein sequence ID" value="KAG7094911.1"/>
    <property type="molecule type" value="Genomic_DNA"/>
</dbReference>
<accession>A0A9P7S576</accession>
<dbReference type="AlphaFoldDB" id="A0A9P7S576"/>
<feature type="domain" description="Major facilitator superfamily (MFS) profile" evidence="7">
    <location>
        <begin position="80"/>
        <end position="528"/>
    </location>
</feature>
<dbReference type="Proteomes" id="UP001049176">
    <property type="component" value="Chromosome 3"/>
</dbReference>
<evidence type="ECO:0000256" key="1">
    <source>
        <dbReference type="ARBA" id="ARBA00004141"/>
    </source>
</evidence>
<dbReference type="SUPFAM" id="SSF103473">
    <property type="entry name" value="MFS general substrate transporter"/>
    <property type="match status" value="1"/>
</dbReference>
<feature type="transmembrane region" description="Helical" evidence="6">
    <location>
        <begin position="114"/>
        <end position="135"/>
    </location>
</feature>
<keyword evidence="2 6" id="KW-0812">Transmembrane</keyword>
<feature type="transmembrane region" description="Helical" evidence="6">
    <location>
        <begin position="233"/>
        <end position="255"/>
    </location>
</feature>
<keyword evidence="4 6" id="KW-0472">Membrane</keyword>
<feature type="transmembrane region" description="Helical" evidence="6">
    <location>
        <begin position="503"/>
        <end position="526"/>
    </location>
</feature>
<dbReference type="Gene3D" id="1.20.1250.20">
    <property type="entry name" value="MFS general substrate transporter like domains"/>
    <property type="match status" value="1"/>
</dbReference>
<evidence type="ECO:0000313" key="9">
    <source>
        <dbReference type="Proteomes" id="UP001049176"/>
    </source>
</evidence>
<dbReference type="Pfam" id="PF07690">
    <property type="entry name" value="MFS_1"/>
    <property type="match status" value="1"/>
</dbReference>
<evidence type="ECO:0000256" key="2">
    <source>
        <dbReference type="ARBA" id="ARBA00022692"/>
    </source>
</evidence>
<evidence type="ECO:0000256" key="3">
    <source>
        <dbReference type="ARBA" id="ARBA00022989"/>
    </source>
</evidence>
<feature type="compositionally biased region" description="Basic and acidic residues" evidence="5">
    <location>
        <begin position="1"/>
        <end position="33"/>
    </location>
</feature>
<dbReference type="PANTHER" id="PTHR23502:SF60">
    <property type="entry name" value="MAJOR FACILITATOR SUPERFAMILY (MFS) PROFILE DOMAIN-CONTAINING PROTEIN-RELATED"/>
    <property type="match status" value="1"/>
</dbReference>
<feature type="transmembrane region" description="Helical" evidence="6">
    <location>
        <begin position="467"/>
        <end position="491"/>
    </location>
</feature>
<keyword evidence="3 6" id="KW-1133">Transmembrane helix</keyword>
<dbReference type="PROSITE" id="PS50850">
    <property type="entry name" value="MFS"/>
    <property type="match status" value="1"/>
</dbReference>
<dbReference type="InterPro" id="IPR036259">
    <property type="entry name" value="MFS_trans_sf"/>
</dbReference>
<reference evidence="8" key="1">
    <citation type="journal article" date="2021" name="Genome Biol. Evol.">
        <title>The assembled and annotated genome of the fairy-ring fungus Marasmius oreades.</title>
        <authorList>
            <person name="Hiltunen M."/>
            <person name="Ament-Velasquez S.L."/>
            <person name="Johannesson H."/>
        </authorList>
    </citation>
    <scope>NUCLEOTIDE SEQUENCE</scope>
    <source>
        <strain evidence="8">03SP1</strain>
    </source>
</reference>
<protein>
    <recommendedName>
        <fullName evidence="7">Major facilitator superfamily (MFS) profile domain-containing protein</fullName>
    </recommendedName>
</protein>
<dbReference type="CDD" id="cd17323">
    <property type="entry name" value="MFS_Tpo1_MDR_like"/>
    <property type="match status" value="1"/>
</dbReference>
<feature type="transmembrane region" description="Helical" evidence="6">
    <location>
        <begin position="206"/>
        <end position="227"/>
    </location>
</feature>
<evidence type="ECO:0000256" key="4">
    <source>
        <dbReference type="ARBA" id="ARBA00023136"/>
    </source>
</evidence>
<evidence type="ECO:0000313" key="8">
    <source>
        <dbReference type="EMBL" id="KAG7094911.1"/>
    </source>
</evidence>
<feature type="transmembrane region" description="Helical" evidence="6">
    <location>
        <begin position="369"/>
        <end position="387"/>
    </location>
</feature>
<comment type="caution">
    <text evidence="8">The sequence shown here is derived from an EMBL/GenBank/DDBJ whole genome shotgun (WGS) entry which is preliminary data.</text>
</comment>
<feature type="region of interest" description="Disordered" evidence="5">
    <location>
        <begin position="1"/>
        <end position="71"/>
    </location>
</feature>
<keyword evidence="9" id="KW-1185">Reference proteome</keyword>
<comment type="subcellular location">
    <subcellularLocation>
        <location evidence="1">Membrane</location>
        <topology evidence="1">Multi-pass membrane protein</topology>
    </subcellularLocation>
</comment>
<dbReference type="KEGG" id="more:E1B28_005717"/>
<dbReference type="InterPro" id="IPR020846">
    <property type="entry name" value="MFS_dom"/>
</dbReference>
<proteinExistence type="predicted"/>
<evidence type="ECO:0000256" key="5">
    <source>
        <dbReference type="SAM" id="MobiDB-lite"/>
    </source>
</evidence>
<evidence type="ECO:0000256" key="6">
    <source>
        <dbReference type="SAM" id="Phobius"/>
    </source>
</evidence>
<feature type="transmembrane region" description="Helical" evidence="6">
    <location>
        <begin position="172"/>
        <end position="194"/>
    </location>
</feature>
<dbReference type="GO" id="GO:0022857">
    <property type="term" value="F:transmembrane transporter activity"/>
    <property type="evidence" value="ECO:0007669"/>
    <property type="project" value="InterPro"/>
</dbReference>
<dbReference type="InterPro" id="IPR011701">
    <property type="entry name" value="MFS"/>
</dbReference>
<dbReference type="PANTHER" id="PTHR23502">
    <property type="entry name" value="MAJOR FACILITATOR SUPERFAMILY"/>
    <property type="match status" value="1"/>
</dbReference>
<dbReference type="GeneID" id="66074793"/>
<gene>
    <name evidence="8" type="ORF">E1B28_005717</name>
</gene>
<name>A0A9P7S576_9AGAR</name>
<organism evidence="8 9">
    <name type="scientific">Marasmius oreades</name>
    <name type="common">fairy-ring Marasmius</name>
    <dbReference type="NCBI Taxonomy" id="181124"/>
    <lineage>
        <taxon>Eukaryota</taxon>
        <taxon>Fungi</taxon>
        <taxon>Dikarya</taxon>
        <taxon>Basidiomycota</taxon>
        <taxon>Agaricomycotina</taxon>
        <taxon>Agaricomycetes</taxon>
        <taxon>Agaricomycetidae</taxon>
        <taxon>Agaricales</taxon>
        <taxon>Marasmiineae</taxon>
        <taxon>Marasmiaceae</taxon>
        <taxon>Marasmius</taxon>
    </lineage>
</organism>
<dbReference type="RefSeq" id="XP_043011381.1">
    <property type="nucleotide sequence ID" value="XM_043150294.1"/>
</dbReference>
<evidence type="ECO:0000259" key="7">
    <source>
        <dbReference type="PROSITE" id="PS50850"/>
    </source>
</evidence>
<dbReference type="GO" id="GO:0005886">
    <property type="term" value="C:plasma membrane"/>
    <property type="evidence" value="ECO:0007669"/>
    <property type="project" value="TreeGrafter"/>
</dbReference>
<sequence>MPVTTDESKGPTFEEKGLGSTNREYKNSLDAPHDVSSTSEHSRQKHETSTLSHHVTVVDWDGPDDPNNPKNWKASRKWTATLIVSCFTFISPATSSIISPATDQVAMEFHIKSSVLLGMITSVYVLGFAFGPLVVGPLSEVFGRSRVLQASNVFFLIWNLACGFSRNTPQLIVFRFLAGMGGSAPFSIGGAVVGDTFHPEERGTAMALYALGPMLGPALGPVAGGWIAEKTSWRWVFWSTTIAGAMIFVLGLFLLQETYGPILLERKARQLEKAFSNDCEKAQSRKDPAKKSTTQRQFRTAYEGSANRSLHDIISKALLRPFMLFIREPILQLFGLYMSFIYGTFYIFVTTIPSTFRNVYHQSIGIAGLNYIALGFGLTLGSFMNSRTMDKLYAYLKRRNGNVGEPEFRIPILFPASVFLPLGLLLSGWATQHTLHWFVTDVGIFFIGLSLVMTFQSIQTYIVDVFALYAASGLASVFCLRSLFAFTFPLFSPALYKGLGVGWGNTVLTGAAIVIGCPAPYIFWFYGKRVRGRSRYARQT</sequence>
<feature type="transmembrane region" description="Helical" evidence="6">
    <location>
        <begin position="80"/>
        <end position="102"/>
    </location>
</feature>
<feature type="transmembrane region" description="Helical" evidence="6">
    <location>
        <begin position="408"/>
        <end position="429"/>
    </location>
</feature>